<name>A0ABQ4YHX4_9ASTR</name>
<sequence>MVDIPDDIDWVDYDDEDLEEDPKEDPEENPEEDVDVELEDDAELIFPYEERGLREATQPHLRWCHPFWSQRTSEIDVAPELMFAPRVLMCNSINSGGGESSSACDSSYVGGLAPWALRCDLETSRARARLTEAELSTNQTKIALLKSKNQIGEKERELLNHDLENSASLWPPSLMMKTLIMPPKAMSEAHMHEVIREQVTTSMAEFMANINREAGGDEAGSAGVGGAGAGGREPLCLRSGWCGAEVLSRGAGAWVVAKAGLVHGARWLPRDQQRPEITWCTYVTIHEV</sequence>
<comment type="caution">
    <text evidence="2">The sequence shown here is derived from an EMBL/GenBank/DDBJ whole genome shotgun (WGS) entry which is preliminary data.</text>
</comment>
<gene>
    <name evidence="2" type="ORF">Tco_0726451</name>
</gene>
<dbReference type="Proteomes" id="UP001151760">
    <property type="component" value="Unassembled WGS sequence"/>
</dbReference>
<dbReference type="EMBL" id="BQNB010010385">
    <property type="protein sequence ID" value="GJS76570.1"/>
    <property type="molecule type" value="Genomic_DNA"/>
</dbReference>
<proteinExistence type="predicted"/>
<organism evidence="2 3">
    <name type="scientific">Tanacetum coccineum</name>
    <dbReference type="NCBI Taxonomy" id="301880"/>
    <lineage>
        <taxon>Eukaryota</taxon>
        <taxon>Viridiplantae</taxon>
        <taxon>Streptophyta</taxon>
        <taxon>Embryophyta</taxon>
        <taxon>Tracheophyta</taxon>
        <taxon>Spermatophyta</taxon>
        <taxon>Magnoliopsida</taxon>
        <taxon>eudicotyledons</taxon>
        <taxon>Gunneridae</taxon>
        <taxon>Pentapetalae</taxon>
        <taxon>asterids</taxon>
        <taxon>campanulids</taxon>
        <taxon>Asterales</taxon>
        <taxon>Asteraceae</taxon>
        <taxon>Asteroideae</taxon>
        <taxon>Anthemideae</taxon>
        <taxon>Anthemidinae</taxon>
        <taxon>Tanacetum</taxon>
    </lineage>
</organism>
<keyword evidence="3" id="KW-1185">Reference proteome</keyword>
<reference evidence="2" key="2">
    <citation type="submission" date="2022-01" db="EMBL/GenBank/DDBJ databases">
        <authorList>
            <person name="Yamashiro T."/>
            <person name="Shiraishi A."/>
            <person name="Satake H."/>
            <person name="Nakayama K."/>
        </authorList>
    </citation>
    <scope>NUCLEOTIDE SEQUENCE</scope>
</reference>
<reference evidence="2" key="1">
    <citation type="journal article" date="2022" name="Int. J. Mol. Sci.">
        <title>Draft Genome of Tanacetum Coccineum: Genomic Comparison of Closely Related Tanacetum-Family Plants.</title>
        <authorList>
            <person name="Yamashiro T."/>
            <person name="Shiraishi A."/>
            <person name="Nakayama K."/>
            <person name="Satake H."/>
        </authorList>
    </citation>
    <scope>NUCLEOTIDE SEQUENCE</scope>
</reference>
<evidence type="ECO:0000313" key="2">
    <source>
        <dbReference type="EMBL" id="GJS76570.1"/>
    </source>
</evidence>
<evidence type="ECO:0000313" key="3">
    <source>
        <dbReference type="Proteomes" id="UP001151760"/>
    </source>
</evidence>
<feature type="region of interest" description="Disordered" evidence="1">
    <location>
        <begin position="1"/>
        <end position="36"/>
    </location>
</feature>
<accession>A0ABQ4YHX4</accession>
<evidence type="ECO:0000256" key="1">
    <source>
        <dbReference type="SAM" id="MobiDB-lite"/>
    </source>
</evidence>
<protein>
    <submittedName>
        <fullName evidence="2">Uncharacterized protein</fullName>
    </submittedName>
</protein>